<dbReference type="EMBL" id="JAWIZZ010000031">
    <property type="protein sequence ID" value="KAK5781727.1"/>
    <property type="molecule type" value="Genomic_DNA"/>
</dbReference>
<evidence type="ECO:0000256" key="6">
    <source>
        <dbReference type="SAM" id="MobiDB-lite"/>
    </source>
</evidence>
<dbReference type="Pfam" id="PF11262">
    <property type="entry name" value="Tho2"/>
    <property type="match status" value="1"/>
</dbReference>
<evidence type="ECO:0000256" key="3">
    <source>
        <dbReference type="ARBA" id="ARBA00019596"/>
    </source>
</evidence>
<dbReference type="InterPro" id="IPR021418">
    <property type="entry name" value="THO_THOC2_C"/>
</dbReference>
<dbReference type="InterPro" id="IPR032302">
    <property type="entry name" value="THOC2_N"/>
</dbReference>
<evidence type="ECO:0000256" key="1">
    <source>
        <dbReference type="ARBA" id="ARBA00004123"/>
    </source>
</evidence>
<dbReference type="PANTHER" id="PTHR21597">
    <property type="entry name" value="THO2 PROTEIN"/>
    <property type="match status" value="1"/>
</dbReference>
<evidence type="ECO:0000256" key="5">
    <source>
        <dbReference type="SAM" id="Coils"/>
    </source>
</evidence>
<feature type="coiled-coil region" evidence="5">
    <location>
        <begin position="993"/>
        <end position="1020"/>
    </location>
</feature>
<dbReference type="Pfam" id="PF16134">
    <property type="entry name" value="THOC2_N"/>
    <property type="match status" value="1"/>
</dbReference>
<dbReference type="GO" id="GO:0000445">
    <property type="term" value="C:THO complex part of transcription export complex"/>
    <property type="evidence" value="ECO:0007669"/>
    <property type="project" value="TreeGrafter"/>
</dbReference>
<dbReference type="GO" id="GO:0003729">
    <property type="term" value="F:mRNA binding"/>
    <property type="evidence" value="ECO:0007669"/>
    <property type="project" value="TreeGrafter"/>
</dbReference>
<comment type="caution">
    <text evidence="10">The sequence shown here is derived from an EMBL/GenBank/DDBJ whole genome shotgun (WGS) entry which is preliminary data.</text>
</comment>
<dbReference type="InterPro" id="IPR021726">
    <property type="entry name" value="THO_THOC2_N"/>
</dbReference>
<proteinExistence type="inferred from homology"/>
<feature type="region of interest" description="Disordered" evidence="6">
    <location>
        <begin position="1290"/>
        <end position="1330"/>
    </location>
</feature>
<organism evidence="10 11">
    <name type="scientific">Arxiozyma heterogenica</name>
    <dbReference type="NCBI Taxonomy" id="278026"/>
    <lineage>
        <taxon>Eukaryota</taxon>
        <taxon>Fungi</taxon>
        <taxon>Dikarya</taxon>
        <taxon>Ascomycota</taxon>
        <taxon>Saccharomycotina</taxon>
        <taxon>Saccharomycetes</taxon>
        <taxon>Saccharomycetales</taxon>
        <taxon>Saccharomycetaceae</taxon>
        <taxon>Arxiozyma</taxon>
    </lineage>
</organism>
<gene>
    <name evidence="10" type="ORF">RI543_000913</name>
</gene>
<evidence type="ECO:0000259" key="9">
    <source>
        <dbReference type="Pfam" id="PF16134"/>
    </source>
</evidence>
<keyword evidence="11" id="KW-1185">Reference proteome</keyword>
<evidence type="ECO:0000256" key="4">
    <source>
        <dbReference type="ARBA" id="ARBA00023242"/>
    </source>
</evidence>
<dbReference type="GO" id="GO:0006406">
    <property type="term" value="P:mRNA export from nucleus"/>
    <property type="evidence" value="ECO:0007669"/>
    <property type="project" value="InterPro"/>
</dbReference>
<feature type="compositionally biased region" description="Low complexity" evidence="6">
    <location>
        <begin position="1627"/>
        <end position="1643"/>
    </location>
</feature>
<feature type="compositionally biased region" description="Basic and acidic residues" evidence="6">
    <location>
        <begin position="1561"/>
        <end position="1587"/>
    </location>
</feature>
<feature type="domain" description="THO complex subunitTHOC2 C-terminal" evidence="7">
    <location>
        <begin position="976"/>
        <end position="1230"/>
    </location>
</feature>
<comment type="subcellular location">
    <subcellularLocation>
        <location evidence="1">Nucleus</location>
    </subcellularLocation>
</comment>
<accession>A0AAN8A7Z6</accession>
<dbReference type="Pfam" id="PF11732">
    <property type="entry name" value="Thoc2"/>
    <property type="match status" value="1"/>
</dbReference>
<feature type="compositionally biased region" description="Basic and acidic residues" evidence="6">
    <location>
        <begin position="1536"/>
        <end position="1550"/>
    </location>
</feature>
<feature type="domain" description="THO complex subunit 2 N-terminal" evidence="9">
    <location>
        <begin position="34"/>
        <end position="675"/>
    </location>
</feature>
<feature type="compositionally biased region" description="Basic and acidic residues" evidence="6">
    <location>
        <begin position="1516"/>
        <end position="1529"/>
    </location>
</feature>
<keyword evidence="5" id="KW-0175">Coiled coil</keyword>
<feature type="region of interest" description="Disordered" evidence="6">
    <location>
        <begin position="1469"/>
        <end position="1676"/>
    </location>
</feature>
<feature type="domain" description="THO complex subunitTHOC2 N-terminal" evidence="8">
    <location>
        <begin position="677"/>
        <end position="751"/>
    </location>
</feature>
<feature type="compositionally biased region" description="Polar residues" evidence="6">
    <location>
        <begin position="1616"/>
        <end position="1626"/>
    </location>
</feature>
<evidence type="ECO:0000313" key="11">
    <source>
        <dbReference type="Proteomes" id="UP001306508"/>
    </source>
</evidence>
<evidence type="ECO:0000313" key="10">
    <source>
        <dbReference type="EMBL" id="KAK5781727.1"/>
    </source>
</evidence>
<feature type="compositionally biased region" description="Basic and acidic residues" evidence="6">
    <location>
        <begin position="1290"/>
        <end position="1314"/>
    </location>
</feature>
<dbReference type="InterPro" id="IPR040007">
    <property type="entry name" value="Tho2"/>
</dbReference>
<sequence length="1676" mass="194940">MDATISFMERINKLAIRRKNDTFQFNIFQTCTIFNEDSIKNWPLKTESLFNDLKQLHDPNQIEKWFRTLFIEIFRIITHENWKDLSINIIDISELLNKLFTVCDEKLLKIIGKSYVAISSVLPQFNDSNNTNYLIYETNLIKLTELLKPIHMEIFKFSWLSAKLSERKQTILLRHLLKKSKYELHKFNLLHENATGFSQLSLLFINYYEDSSIIDNPNRIDYFVNEMYYIIGKYSLDSMRSLDIFLIISSEYILTSYMKCINFLKRTDFIYKDNDSNRNNLILSNVILFNLQQNNDISTNYQNLVSILIKFKLLDPNQIWENLSPDDATLDDWLNKLEDILEKESMKGVDNPLAMAAALTSGDDEDNETFDDKSINDKKDSNNKDPEDESEMNETITKNKDSQLEEIEEWKMSKKIHFLKNLLIHGCFNEAISIIVQHPKLIYLDPKITKLLSRCIEYSIYPLYKKTPYCFNKNQDALQQCSLITTLDNDLINRKPRLFSSTKTLDIDDNIELNVQYIFYFSEWVKDLPAIDSIDQLFKFSHEILSVIGPYLAHCPTLITKLVRIAINDIGKEADNSVSYEIVGNTITVEKWVDYSRKFIFPCVSLFDKDTCVATEVYNLMKLFPFEKRYFMYNEMLTKLSQDSLPIKLGFNKAEKEVKSLLKALSIDTITRESRNLSNLISSNPLATLVPVVKQIENYDKVSELVIFTARFFNEFSFDVLQYVLLLRLTFQRSPIQSNGVTQAFWVQRLAVFIANLAKHCTEMDLSNIIVYIIKSLHNKDDKTNIIAVTILKELISTVGGIRDQNEVPFRNLLMLNSGAPLRQEARKLIYDSRDSNIDVAQNLISLFIKQNSISELILLIYNLNLQANQSEAHYKILSSRCDEMTNLLWSFIELVKFCCKDDSFVANVLSFQELTNKFHLATPWVFNIWRDYFDQKANAEDDNDKTLTSGDRDKSDINFDIVIEKAAFHDIEFTHLSRDLFITFWKLSLYDIYLDKSLYDELKNKLEDLERKEANSRKKLLINNKIKKILIAFISHQRVFKQTSGLLKEKVNDWFETFTTEKIQSLLQYAIIPRVLFSPSDAIYSAIFVLQVFEIKDKIMIFNELIQSHILEALLFSCTHAEAGNLGMFFFTILDSIEKERKDNSHGIASYNRQIYELQTSIVKQIVNCLSSKNYMSIRNGIEFMKHLSLIFPVIDNHLTLLIILLEENLLSEKREDIKLPTNALLGHLKARLKNSAVKLEDFCEMTEDEVKEKEEYESELNEIAQYEIALANEQKEIEIRKKLEMNKLQRQKEQEEEEKKEKDKMLLDEKLSRLPKAPSGTKLPLQKEDTGPKKLEWKMHKVESCMEDVIESLKINDVESASLFIPDKKVQKELKILSKDQNKSLKEFRESVHKILKDWFTSIVYYPNNPDFIKQLNSLKNAITYISNQKLSLMEDMYDDNIPVSQRPSRYNNTTTVTKSKKIIALPSQPASSLSSGSKVVDTSRASLEQSRYSGDKTANKVETSPARNLPTKPTEKRYRNGNDSRGFDNMSDDNSKTGPPHDLRNTERWMPPKGPNRSRFDNSSRNDRHVSIKEDKFMKKDTRFSFKRSLPPKDFNNVPSNKRLNTVGPHSFASIQPSSVRRMNTNNNNSNTNNNNNSSNRSDDTHNKPLINRNDNKTTFPQGPKNAGSRYQR</sequence>
<evidence type="ECO:0000259" key="8">
    <source>
        <dbReference type="Pfam" id="PF11732"/>
    </source>
</evidence>
<evidence type="ECO:0000259" key="7">
    <source>
        <dbReference type="Pfam" id="PF11262"/>
    </source>
</evidence>
<name>A0AAN8A7Z6_9SACH</name>
<dbReference type="Proteomes" id="UP001306508">
    <property type="component" value="Unassembled WGS sequence"/>
</dbReference>
<keyword evidence="4" id="KW-0539">Nucleus</keyword>
<reference evidence="11" key="1">
    <citation type="submission" date="2023-07" db="EMBL/GenBank/DDBJ databases">
        <title>A draft genome of Kazachstania heterogenica Y-27499.</title>
        <authorList>
            <person name="Donic C."/>
            <person name="Kralova J.S."/>
            <person name="Fidel L."/>
            <person name="Ben-Dor S."/>
            <person name="Jung S."/>
        </authorList>
    </citation>
    <scope>NUCLEOTIDE SEQUENCE [LARGE SCALE GENOMIC DNA]</scope>
    <source>
        <strain evidence="11">Y27499</strain>
    </source>
</reference>
<protein>
    <recommendedName>
        <fullName evidence="3">THO complex subunit 2</fullName>
    </recommendedName>
</protein>
<feature type="compositionally biased region" description="Polar residues" evidence="6">
    <location>
        <begin position="1486"/>
        <end position="1495"/>
    </location>
</feature>
<comment type="similarity">
    <text evidence="2">Belongs to the THOC2 family.</text>
</comment>
<feature type="region of interest" description="Disordered" evidence="6">
    <location>
        <begin position="360"/>
        <end position="399"/>
    </location>
</feature>
<dbReference type="PANTHER" id="PTHR21597:SF0">
    <property type="entry name" value="THO COMPLEX SUBUNIT 2"/>
    <property type="match status" value="1"/>
</dbReference>
<dbReference type="GO" id="GO:0006397">
    <property type="term" value="P:mRNA processing"/>
    <property type="evidence" value="ECO:0007669"/>
    <property type="project" value="InterPro"/>
</dbReference>
<feature type="compositionally biased region" description="Low complexity" evidence="6">
    <location>
        <begin position="1469"/>
        <end position="1480"/>
    </location>
</feature>
<evidence type="ECO:0000256" key="2">
    <source>
        <dbReference type="ARBA" id="ARBA00007857"/>
    </source>
</evidence>
<feature type="compositionally biased region" description="Basic and acidic residues" evidence="6">
    <location>
        <begin position="370"/>
        <end position="385"/>
    </location>
</feature>